<gene>
    <name evidence="3" type="ORF">ASEP1449_LOCUS12053</name>
    <name evidence="4" type="ORF">ASEP1449_LOCUS12054</name>
</gene>
<feature type="signal peptide" evidence="2">
    <location>
        <begin position="1"/>
        <end position="24"/>
    </location>
</feature>
<keyword evidence="2" id="KW-0732">Signal</keyword>
<keyword evidence="1" id="KW-1133">Transmembrane helix</keyword>
<evidence type="ECO:0000313" key="4">
    <source>
        <dbReference type="EMBL" id="CAD9820221.1"/>
    </source>
</evidence>
<evidence type="ECO:0000256" key="2">
    <source>
        <dbReference type="SAM" id="SignalP"/>
    </source>
</evidence>
<reference evidence="3" key="1">
    <citation type="submission" date="2021-01" db="EMBL/GenBank/DDBJ databases">
        <authorList>
            <person name="Corre E."/>
            <person name="Pelletier E."/>
            <person name="Niang G."/>
            <person name="Scheremetjew M."/>
            <person name="Finn R."/>
            <person name="Kale V."/>
            <person name="Holt S."/>
            <person name="Cochrane G."/>
            <person name="Meng A."/>
            <person name="Brown T."/>
            <person name="Cohen L."/>
        </authorList>
    </citation>
    <scope>NUCLEOTIDE SEQUENCE</scope>
    <source>
        <strain evidence="3">CCMP2084</strain>
    </source>
</reference>
<sequence length="338" mass="37592">MTIIIHRHGSLYLLFLVLISASTASGFATPSGRSSSNTLRMSSQVESALTPREETVKAVDALERCAKFSALSAVVDIGTVGSVFVNGDWLAALRTIWKVTFAINLWQVGRMQRGYFLGQDLQKKNEEQDALQLLKILDRMTRVWRVAATMTFLTSTTGVLKAWGTDIPLLQEGLVGLVLTVIAGVFYYSSQETKDFTNVDTAREDPFLPRIEKKGVVLVRAMGMASAALFLKVGLTSIIALSSAPDSWQKSVLTLLDIPTPLALATLLLSFRRSYVNILLDVRSQPQQAKKKTDDLPWQPESQQQLAQEAQKFYTKMFSTLRGEIISKTLFAIRSFFW</sequence>
<organism evidence="3">
    <name type="scientific">Attheya septentrionalis</name>
    <dbReference type="NCBI Taxonomy" id="420275"/>
    <lineage>
        <taxon>Eukaryota</taxon>
        <taxon>Sar</taxon>
        <taxon>Stramenopiles</taxon>
        <taxon>Ochrophyta</taxon>
        <taxon>Bacillariophyta</taxon>
        <taxon>Coscinodiscophyceae</taxon>
        <taxon>Chaetocerotophycidae</taxon>
        <taxon>Chaetocerotales</taxon>
        <taxon>Attheyaceae</taxon>
        <taxon>Attheya</taxon>
    </lineage>
</organism>
<keyword evidence="1" id="KW-0812">Transmembrane</keyword>
<feature type="transmembrane region" description="Helical" evidence="1">
    <location>
        <begin position="169"/>
        <end position="188"/>
    </location>
</feature>
<feature type="transmembrane region" description="Helical" evidence="1">
    <location>
        <begin position="217"/>
        <end position="240"/>
    </location>
</feature>
<name>A0A6T7IK35_9STRA</name>
<accession>A0A6T7IK35</accession>
<feature type="transmembrane region" description="Helical" evidence="1">
    <location>
        <begin position="143"/>
        <end position="163"/>
    </location>
</feature>
<dbReference type="AlphaFoldDB" id="A0A6T7IK35"/>
<evidence type="ECO:0000256" key="1">
    <source>
        <dbReference type="SAM" id="Phobius"/>
    </source>
</evidence>
<evidence type="ECO:0000313" key="3">
    <source>
        <dbReference type="EMBL" id="CAD9820220.1"/>
    </source>
</evidence>
<feature type="chain" id="PRO_5036191721" evidence="2">
    <location>
        <begin position="25"/>
        <end position="338"/>
    </location>
</feature>
<dbReference type="EMBL" id="HBHQ01017997">
    <property type="protein sequence ID" value="CAD9820221.1"/>
    <property type="molecule type" value="Transcribed_RNA"/>
</dbReference>
<proteinExistence type="predicted"/>
<feature type="transmembrane region" description="Helical" evidence="1">
    <location>
        <begin position="252"/>
        <end position="271"/>
    </location>
</feature>
<protein>
    <submittedName>
        <fullName evidence="3">Uncharacterized protein</fullName>
    </submittedName>
</protein>
<keyword evidence="1" id="KW-0472">Membrane</keyword>
<dbReference type="EMBL" id="HBHQ01017996">
    <property type="protein sequence ID" value="CAD9820220.1"/>
    <property type="molecule type" value="Transcribed_RNA"/>
</dbReference>